<keyword evidence="3" id="KW-1185">Reference proteome</keyword>
<reference evidence="3" key="1">
    <citation type="submission" date="2016-10" db="EMBL/GenBank/DDBJ databases">
        <authorList>
            <person name="Varghese N."/>
            <person name="Submissions S."/>
        </authorList>
    </citation>
    <scope>NUCLEOTIDE SEQUENCE [LARGE SCALE GENOMIC DNA]</scope>
    <source>
        <strain evidence="3">DSM 26348</strain>
    </source>
</reference>
<evidence type="ECO:0000313" key="3">
    <source>
        <dbReference type="Proteomes" id="UP000199518"/>
    </source>
</evidence>
<gene>
    <name evidence="2" type="ORF">SAMN05421753_103280</name>
</gene>
<evidence type="ECO:0000256" key="1">
    <source>
        <dbReference type="SAM" id="SignalP"/>
    </source>
</evidence>
<dbReference type="RefSeq" id="WP_092048297.1">
    <property type="nucleotide sequence ID" value="NZ_FOQD01000003.1"/>
</dbReference>
<proteinExistence type="predicted"/>
<organism evidence="2 3">
    <name type="scientific">Planctomicrobium piriforme</name>
    <dbReference type="NCBI Taxonomy" id="1576369"/>
    <lineage>
        <taxon>Bacteria</taxon>
        <taxon>Pseudomonadati</taxon>
        <taxon>Planctomycetota</taxon>
        <taxon>Planctomycetia</taxon>
        <taxon>Planctomycetales</taxon>
        <taxon>Planctomycetaceae</taxon>
        <taxon>Planctomicrobium</taxon>
    </lineage>
</organism>
<keyword evidence="1" id="KW-0732">Signal</keyword>
<dbReference type="Proteomes" id="UP000199518">
    <property type="component" value="Unassembled WGS sequence"/>
</dbReference>
<protein>
    <submittedName>
        <fullName evidence="2">Uncharacterized protein</fullName>
    </submittedName>
</protein>
<feature type="signal peptide" evidence="1">
    <location>
        <begin position="1"/>
        <end position="20"/>
    </location>
</feature>
<name>A0A1I3DJP4_9PLAN</name>
<sequence length="270" mass="29485">MKWLLSLCGVLLCLSESASAQGLIWSLPADGQWVRYEGKYSQTVRRPESTQGDLALEWRRIVTLKSVGTEDAEYRTQSQPCRWIEIKIETGKTAEGVLDAGPGGVQMYKLLVPEAAIKGEMFEKIATERQVFVSFLPVVKGLRKSGDNDAVEIESGVFQLAPIVSLIAHYPEFEPAGSPEAITVQAGEFESTLYKGTFVTETPTSRSTNTSEVFRSPGIPFGVVKWTASIVTETKGSVDLRSDFKEATTISEDMQAVATGDGAESDFVDK</sequence>
<evidence type="ECO:0000313" key="2">
    <source>
        <dbReference type="EMBL" id="SFH86964.1"/>
    </source>
</evidence>
<dbReference type="EMBL" id="FOQD01000003">
    <property type="protein sequence ID" value="SFH86964.1"/>
    <property type="molecule type" value="Genomic_DNA"/>
</dbReference>
<accession>A0A1I3DJP4</accession>
<dbReference type="OrthoDB" id="210579at2"/>
<feature type="chain" id="PRO_5011773297" evidence="1">
    <location>
        <begin position="21"/>
        <end position="270"/>
    </location>
</feature>
<dbReference type="AlphaFoldDB" id="A0A1I3DJP4"/>